<keyword evidence="2" id="KW-1185">Reference proteome</keyword>
<dbReference type="Gene3D" id="2.180.10.10">
    <property type="entry name" value="RHS repeat-associated core"/>
    <property type="match status" value="1"/>
</dbReference>
<reference evidence="2" key="1">
    <citation type="submission" date="2016-10" db="EMBL/GenBank/DDBJ databases">
        <authorList>
            <person name="Varghese N."/>
            <person name="Submissions S."/>
        </authorList>
    </citation>
    <scope>NUCLEOTIDE SEQUENCE [LARGE SCALE GENOMIC DNA]</scope>
    <source>
        <strain evidence="2">DSM 26542</strain>
    </source>
</reference>
<name>A0A1I3M986_9FLAO</name>
<dbReference type="RefSeq" id="WP_090677864.1">
    <property type="nucleotide sequence ID" value="NZ_FORU01000002.1"/>
</dbReference>
<gene>
    <name evidence="1" type="ORF">SAMN04487893_10281</name>
</gene>
<protein>
    <submittedName>
        <fullName evidence="1">Uncharacterized protein</fullName>
    </submittedName>
</protein>
<dbReference type="EMBL" id="FORU01000002">
    <property type="protein sequence ID" value="SFI93551.1"/>
    <property type="molecule type" value="Genomic_DNA"/>
</dbReference>
<organism evidence="1 2">
    <name type="scientific">Myroides guanonis</name>
    <dbReference type="NCBI Taxonomy" id="1150112"/>
    <lineage>
        <taxon>Bacteria</taxon>
        <taxon>Pseudomonadati</taxon>
        <taxon>Bacteroidota</taxon>
        <taxon>Flavobacteriia</taxon>
        <taxon>Flavobacteriales</taxon>
        <taxon>Flavobacteriaceae</taxon>
        <taxon>Myroides</taxon>
    </lineage>
</organism>
<proteinExistence type="predicted"/>
<dbReference type="Proteomes" id="UP000243887">
    <property type="component" value="Unassembled WGS sequence"/>
</dbReference>
<dbReference type="PROSITE" id="PS51257">
    <property type="entry name" value="PROKAR_LIPOPROTEIN"/>
    <property type="match status" value="1"/>
</dbReference>
<sequence length="292" mass="34484">MNLIKYGLGLLTLLSISCNLDDTIPDRRNDKILVKEIVTENPYNKNTYKQNTFIKYNRNAFVTNIKTDIEYYDEQFLPDGTVNKGIAKINKTQTIHYKKDSLIDRIVTETGSLQEIQKFRYNDLNLIIAIEETNLNTHFKYNELGLVDQVKIMDKEDSWVYYTDNIYYDEQGNLLSFFHCKTTSSGCGIKFNIELYNQQHPFVNSNINLSFYDELRQIKGKDTEGYASSELLYNFEYVYKGKKAIKSIIHNNTYNSVYYDNYEITETNGDFISAYYREAKWLPRVNVYYNFY</sequence>
<dbReference type="OrthoDB" id="1344600at2"/>
<evidence type="ECO:0000313" key="1">
    <source>
        <dbReference type="EMBL" id="SFI93551.1"/>
    </source>
</evidence>
<dbReference type="AlphaFoldDB" id="A0A1I3M986"/>
<evidence type="ECO:0000313" key="2">
    <source>
        <dbReference type="Proteomes" id="UP000243887"/>
    </source>
</evidence>
<accession>A0A1I3M986</accession>